<keyword evidence="2" id="KW-1185">Reference proteome</keyword>
<accession>A0ACC0GI89</accession>
<comment type="caution">
    <text evidence="1">The sequence shown here is derived from an EMBL/GenBank/DDBJ whole genome shotgun (WGS) entry which is preliminary data.</text>
</comment>
<protein>
    <submittedName>
        <fullName evidence="1">Mannose-6-phosphate isomerase 2</fullName>
    </submittedName>
</protein>
<reference evidence="1 2" key="1">
    <citation type="journal article" date="2022" name="Plant J.">
        <title>Chromosome-level genome of Camellia lanceoleosa provides a valuable resource for understanding genome evolution and self-incompatibility.</title>
        <authorList>
            <person name="Gong W."/>
            <person name="Xiao S."/>
            <person name="Wang L."/>
            <person name="Liao Z."/>
            <person name="Chang Y."/>
            <person name="Mo W."/>
            <person name="Hu G."/>
            <person name="Li W."/>
            <person name="Zhao G."/>
            <person name="Zhu H."/>
            <person name="Hu X."/>
            <person name="Ji K."/>
            <person name="Xiang X."/>
            <person name="Song Q."/>
            <person name="Yuan D."/>
            <person name="Jin S."/>
            <person name="Zhang L."/>
        </authorList>
    </citation>
    <scope>NUCLEOTIDE SEQUENCE [LARGE SCALE GENOMIC DNA]</scope>
    <source>
        <strain evidence="1">SQ_2022a</strain>
    </source>
</reference>
<dbReference type="EMBL" id="CM045765">
    <property type="protein sequence ID" value="KAI8000674.1"/>
    <property type="molecule type" value="Genomic_DNA"/>
</dbReference>
<evidence type="ECO:0000313" key="2">
    <source>
        <dbReference type="Proteomes" id="UP001060215"/>
    </source>
</evidence>
<name>A0ACC0GI89_9ERIC</name>
<keyword evidence="1" id="KW-0413">Isomerase</keyword>
<organism evidence="1 2">
    <name type="scientific">Camellia lanceoleosa</name>
    <dbReference type="NCBI Taxonomy" id="1840588"/>
    <lineage>
        <taxon>Eukaryota</taxon>
        <taxon>Viridiplantae</taxon>
        <taxon>Streptophyta</taxon>
        <taxon>Embryophyta</taxon>
        <taxon>Tracheophyta</taxon>
        <taxon>Spermatophyta</taxon>
        <taxon>Magnoliopsida</taxon>
        <taxon>eudicotyledons</taxon>
        <taxon>Gunneridae</taxon>
        <taxon>Pentapetalae</taxon>
        <taxon>asterids</taxon>
        <taxon>Ericales</taxon>
        <taxon>Theaceae</taxon>
        <taxon>Camellia</taxon>
    </lineage>
</organism>
<evidence type="ECO:0000313" key="1">
    <source>
        <dbReference type="EMBL" id="KAI8000674.1"/>
    </source>
</evidence>
<proteinExistence type="predicted"/>
<gene>
    <name evidence="1" type="ORF">LOK49_LG09G01758</name>
</gene>
<dbReference type="Proteomes" id="UP001060215">
    <property type="component" value="Chromosome 8"/>
</dbReference>
<sequence>MGTHESEPSFVLHSFNDRVLIGSDCVCLSLNSWIAKVPGVLCDKVIQKWGVTLPFMFKVLSVSKALSI</sequence>